<sequence length="202" mass="20686">MSAEDPATNPAAVVIGASAGAIGALNQILPALPADYPLAVLVVVHIPPDRPSGLARLYSGRCAMAVKEAEDKEEVQAGTIYFAPPNYHLLVDPDYILSFSNDEAVLYSRPAVDVLFESAADAYGSDLTGVVLTGASADGAEGLRAIMAAGGSALVQDPATAESSSMPRAAIAACPEARVLSLRGIADELLKPSTTLPSPLTQ</sequence>
<accession>A0ABT3FXY0</accession>
<dbReference type="SUPFAM" id="SSF52738">
    <property type="entry name" value="Methylesterase CheB, C-terminal domain"/>
    <property type="match status" value="1"/>
</dbReference>
<dbReference type="CDD" id="cd16433">
    <property type="entry name" value="CheB"/>
    <property type="match status" value="1"/>
</dbReference>
<name>A0ABT3FXY0_9BACT</name>
<dbReference type="EMBL" id="JAPDDR010000001">
    <property type="protein sequence ID" value="MCW1912136.1"/>
    <property type="molecule type" value="Genomic_DNA"/>
</dbReference>
<protein>
    <recommendedName>
        <fullName evidence="2">protein-glutamate methylesterase</fullName>
        <ecNumber evidence="2">3.1.1.61</ecNumber>
    </recommendedName>
</protein>
<keyword evidence="1 4" id="KW-0378">Hydrolase</keyword>
<gene>
    <name evidence="6" type="ORF">OJ996_01040</name>
</gene>
<feature type="active site" evidence="4">
    <location>
        <position position="18"/>
    </location>
</feature>
<dbReference type="RefSeq" id="WP_264510255.1">
    <property type="nucleotide sequence ID" value="NZ_JAPDDR010000001.1"/>
</dbReference>
<dbReference type="Gene3D" id="3.40.50.180">
    <property type="entry name" value="Methylesterase CheB, C-terminal domain"/>
    <property type="match status" value="1"/>
</dbReference>
<evidence type="ECO:0000256" key="4">
    <source>
        <dbReference type="PROSITE-ProRule" id="PRU00050"/>
    </source>
</evidence>
<evidence type="ECO:0000256" key="1">
    <source>
        <dbReference type="ARBA" id="ARBA00022801"/>
    </source>
</evidence>
<reference evidence="6" key="1">
    <citation type="submission" date="2022-10" db="EMBL/GenBank/DDBJ databases">
        <title>Luteolibacter sp. GHJ8, whole genome shotgun sequencing project.</title>
        <authorList>
            <person name="Zhao G."/>
            <person name="Shen L."/>
        </authorList>
    </citation>
    <scope>NUCLEOTIDE SEQUENCE</scope>
    <source>
        <strain evidence="6">GHJ8</strain>
    </source>
</reference>
<evidence type="ECO:0000256" key="3">
    <source>
        <dbReference type="ARBA" id="ARBA00048267"/>
    </source>
</evidence>
<dbReference type="InterPro" id="IPR000673">
    <property type="entry name" value="Sig_transdc_resp-reg_Me-estase"/>
</dbReference>
<dbReference type="PROSITE" id="PS50122">
    <property type="entry name" value="CHEB"/>
    <property type="match status" value="1"/>
</dbReference>
<dbReference type="PANTHER" id="PTHR42872">
    <property type="entry name" value="PROTEIN-GLUTAMATE METHYLESTERASE/PROTEIN-GLUTAMINE GLUTAMINASE"/>
    <property type="match status" value="1"/>
</dbReference>
<dbReference type="Pfam" id="PF01339">
    <property type="entry name" value="CheB_methylest"/>
    <property type="match status" value="1"/>
</dbReference>
<dbReference type="EC" id="3.1.1.61" evidence="2"/>
<proteinExistence type="predicted"/>
<keyword evidence="4" id="KW-0145">Chemotaxis</keyword>
<dbReference type="InterPro" id="IPR035909">
    <property type="entry name" value="CheB_C"/>
</dbReference>
<evidence type="ECO:0000259" key="5">
    <source>
        <dbReference type="PROSITE" id="PS50122"/>
    </source>
</evidence>
<keyword evidence="7" id="KW-1185">Reference proteome</keyword>
<evidence type="ECO:0000256" key="2">
    <source>
        <dbReference type="ARBA" id="ARBA00039140"/>
    </source>
</evidence>
<feature type="domain" description="CheB-type methylesterase" evidence="5">
    <location>
        <begin position="6"/>
        <end position="190"/>
    </location>
</feature>
<evidence type="ECO:0000313" key="7">
    <source>
        <dbReference type="Proteomes" id="UP001165653"/>
    </source>
</evidence>
<organism evidence="6 7">
    <name type="scientific">Luteolibacter rhizosphaerae</name>
    <dbReference type="NCBI Taxonomy" id="2989719"/>
    <lineage>
        <taxon>Bacteria</taxon>
        <taxon>Pseudomonadati</taxon>
        <taxon>Verrucomicrobiota</taxon>
        <taxon>Verrucomicrobiia</taxon>
        <taxon>Verrucomicrobiales</taxon>
        <taxon>Verrucomicrobiaceae</taxon>
        <taxon>Luteolibacter</taxon>
    </lineage>
</organism>
<feature type="active site" evidence="4">
    <location>
        <position position="45"/>
    </location>
</feature>
<comment type="catalytic activity">
    <reaction evidence="3">
        <text>[protein]-L-glutamate 5-O-methyl ester + H2O = L-glutamyl-[protein] + methanol + H(+)</text>
        <dbReference type="Rhea" id="RHEA:23236"/>
        <dbReference type="Rhea" id="RHEA-COMP:10208"/>
        <dbReference type="Rhea" id="RHEA-COMP:10311"/>
        <dbReference type="ChEBI" id="CHEBI:15377"/>
        <dbReference type="ChEBI" id="CHEBI:15378"/>
        <dbReference type="ChEBI" id="CHEBI:17790"/>
        <dbReference type="ChEBI" id="CHEBI:29973"/>
        <dbReference type="ChEBI" id="CHEBI:82795"/>
        <dbReference type="EC" id="3.1.1.61"/>
    </reaction>
</comment>
<dbReference type="Proteomes" id="UP001165653">
    <property type="component" value="Unassembled WGS sequence"/>
</dbReference>
<evidence type="ECO:0000313" key="6">
    <source>
        <dbReference type="EMBL" id="MCW1912136.1"/>
    </source>
</evidence>
<dbReference type="PANTHER" id="PTHR42872:SF6">
    <property type="entry name" value="PROTEIN-GLUTAMATE METHYLESTERASE_PROTEIN-GLUTAMINE GLUTAMINASE"/>
    <property type="match status" value="1"/>
</dbReference>
<comment type="caution">
    <text evidence="6">The sequence shown here is derived from an EMBL/GenBank/DDBJ whole genome shotgun (WGS) entry which is preliminary data.</text>
</comment>
<feature type="active site" evidence="4">
    <location>
        <position position="138"/>
    </location>
</feature>